<dbReference type="SUPFAM" id="SSF53300">
    <property type="entry name" value="vWA-like"/>
    <property type="match status" value="1"/>
</dbReference>
<organism evidence="2 3">
    <name type="scientific">Stylophora pistillata</name>
    <name type="common">Smooth cauliflower coral</name>
    <dbReference type="NCBI Taxonomy" id="50429"/>
    <lineage>
        <taxon>Eukaryota</taxon>
        <taxon>Metazoa</taxon>
        <taxon>Cnidaria</taxon>
        <taxon>Anthozoa</taxon>
        <taxon>Hexacorallia</taxon>
        <taxon>Scleractinia</taxon>
        <taxon>Astrocoeniina</taxon>
        <taxon>Pocilloporidae</taxon>
        <taxon>Stylophora</taxon>
    </lineage>
</organism>
<sequence>MKGMWAEYLPECGRCGANKIGKTWFQKADKAVDVVVFVPETSILKSYAEKIPTFLSSMAESLGESKFSFRFGVVGFGGRLTHKGPHAITLDGQLMNDIDSVEDAFEHLKFSNGDSDNDSSNALEAMAYAAYNYPFRPAATKIFLLLTSTDRHPMADFASLESIGSMLESKDIILNVIGKYRKFRGEVIGQNFRGNVYYRKRPEVGLGTATLPEGEYVSLMKSTQGSVFGLPFLGSDDKDKFGALQQASVSAWKEQIKRDQYACKECFCARGDAGQGKTICKKNSFHTKC</sequence>
<evidence type="ECO:0000313" key="3">
    <source>
        <dbReference type="Proteomes" id="UP000225706"/>
    </source>
</evidence>
<dbReference type="Proteomes" id="UP000225706">
    <property type="component" value="Unassembled WGS sequence"/>
</dbReference>
<accession>A0A2B4SKD7</accession>
<proteinExistence type="predicted"/>
<dbReference type="AlphaFoldDB" id="A0A2B4SKD7"/>
<gene>
    <name evidence="2" type="ORF">AWC38_SpisGene6380</name>
</gene>
<keyword evidence="3" id="KW-1185">Reference proteome</keyword>
<reference evidence="3" key="1">
    <citation type="journal article" date="2017" name="bioRxiv">
        <title>Comparative analysis of the genomes of Stylophora pistillata and Acropora digitifera provides evidence for extensive differences between species of corals.</title>
        <authorList>
            <person name="Voolstra C.R."/>
            <person name="Li Y."/>
            <person name="Liew Y.J."/>
            <person name="Baumgarten S."/>
            <person name="Zoccola D."/>
            <person name="Flot J.-F."/>
            <person name="Tambutte S."/>
            <person name="Allemand D."/>
            <person name="Aranda M."/>
        </authorList>
    </citation>
    <scope>NUCLEOTIDE SEQUENCE [LARGE SCALE GENOMIC DNA]</scope>
</reference>
<name>A0A2B4SKD7_STYPI</name>
<feature type="domain" description="VWFA" evidence="1">
    <location>
        <begin position="33"/>
        <end position="178"/>
    </location>
</feature>
<dbReference type="OrthoDB" id="6484170at2759"/>
<dbReference type="Gene3D" id="3.40.50.410">
    <property type="entry name" value="von Willebrand factor, type A domain"/>
    <property type="match status" value="1"/>
</dbReference>
<protein>
    <recommendedName>
        <fullName evidence="1">VWFA domain-containing protein</fullName>
    </recommendedName>
</protein>
<evidence type="ECO:0000313" key="2">
    <source>
        <dbReference type="EMBL" id="PFX28885.1"/>
    </source>
</evidence>
<dbReference type="PROSITE" id="PS50234">
    <property type="entry name" value="VWFA"/>
    <property type="match status" value="1"/>
</dbReference>
<comment type="caution">
    <text evidence="2">The sequence shown here is derived from an EMBL/GenBank/DDBJ whole genome shotgun (WGS) entry which is preliminary data.</text>
</comment>
<dbReference type="EMBL" id="LSMT01000075">
    <property type="protein sequence ID" value="PFX28885.1"/>
    <property type="molecule type" value="Genomic_DNA"/>
</dbReference>
<dbReference type="InterPro" id="IPR036465">
    <property type="entry name" value="vWFA_dom_sf"/>
</dbReference>
<dbReference type="InterPro" id="IPR002035">
    <property type="entry name" value="VWF_A"/>
</dbReference>
<evidence type="ECO:0000259" key="1">
    <source>
        <dbReference type="PROSITE" id="PS50234"/>
    </source>
</evidence>